<comment type="caution">
    <text evidence="1">The sequence shown here is derived from an EMBL/GenBank/DDBJ whole genome shotgun (WGS) entry which is preliminary data.</text>
</comment>
<accession>A0ACC4AL32</accession>
<gene>
    <name evidence="1" type="ORF">D5086_032017</name>
</gene>
<proteinExistence type="predicted"/>
<organism evidence="1 2">
    <name type="scientific">Populus alba</name>
    <name type="common">White poplar</name>
    <dbReference type="NCBI Taxonomy" id="43335"/>
    <lineage>
        <taxon>Eukaryota</taxon>
        <taxon>Viridiplantae</taxon>
        <taxon>Streptophyta</taxon>
        <taxon>Embryophyta</taxon>
        <taxon>Tracheophyta</taxon>
        <taxon>Spermatophyta</taxon>
        <taxon>Magnoliopsida</taxon>
        <taxon>eudicotyledons</taxon>
        <taxon>Gunneridae</taxon>
        <taxon>Pentapetalae</taxon>
        <taxon>rosids</taxon>
        <taxon>fabids</taxon>
        <taxon>Malpighiales</taxon>
        <taxon>Salicaceae</taxon>
        <taxon>Saliceae</taxon>
        <taxon>Populus</taxon>
    </lineage>
</organism>
<evidence type="ECO:0000313" key="2">
    <source>
        <dbReference type="Proteomes" id="UP000309997"/>
    </source>
</evidence>
<reference evidence="1 2" key="1">
    <citation type="journal article" date="2024" name="Plant Biotechnol. J.">
        <title>Genome and CRISPR/Cas9 system of a widespread forest tree (Populus alba) in the world.</title>
        <authorList>
            <person name="Liu Y.J."/>
            <person name="Jiang P.F."/>
            <person name="Han X.M."/>
            <person name="Li X.Y."/>
            <person name="Wang H.M."/>
            <person name="Wang Y.J."/>
            <person name="Wang X.X."/>
            <person name="Zeng Q.Y."/>
        </authorList>
    </citation>
    <scope>NUCLEOTIDE SEQUENCE [LARGE SCALE GENOMIC DNA]</scope>
    <source>
        <strain evidence="2">cv. PAL-ZL1</strain>
    </source>
</reference>
<dbReference type="Proteomes" id="UP000309997">
    <property type="component" value="Unassembled WGS sequence"/>
</dbReference>
<evidence type="ECO:0000313" key="1">
    <source>
        <dbReference type="EMBL" id="KAL3566602.1"/>
    </source>
</evidence>
<sequence length="116" mass="13318">MCSVIHRKLTLFTSSPTHVHHRAHPPVHRSGFLINLMHSPRKVHQIPLFLPHLRIQPSSPRNNLQHKKAEFKHIILLLMAASNRRDSVEESTKPRSPCTAALKLTSIRTLVLFTFL</sequence>
<dbReference type="EMBL" id="RCHU02000018">
    <property type="protein sequence ID" value="KAL3566602.1"/>
    <property type="molecule type" value="Genomic_DNA"/>
</dbReference>
<name>A0ACC4AL32_POPAL</name>
<protein>
    <submittedName>
        <fullName evidence="1">Uncharacterized protein</fullName>
    </submittedName>
</protein>
<keyword evidence="2" id="KW-1185">Reference proteome</keyword>